<protein>
    <submittedName>
        <fullName evidence="2">Uncharacterized protein</fullName>
    </submittedName>
</protein>
<evidence type="ECO:0000313" key="2">
    <source>
        <dbReference type="EMBL" id="CAB9507495.1"/>
    </source>
</evidence>
<gene>
    <name evidence="2" type="ORF">SEMRO_308_G113660.1</name>
</gene>
<sequence length="99" mass="11212">MGKNGTSSQIDDEEEVTRMNTVAARSQGGNEEVELRKLFELEVQQREDELATREEMGRSFQSSQQHPNTTGHKSTGQQTKEEVEKGDNAFNLKEVQDQI</sequence>
<feature type="region of interest" description="Disordered" evidence="1">
    <location>
        <begin position="47"/>
        <end position="99"/>
    </location>
</feature>
<name>A0A9N8DSE7_9STRA</name>
<organism evidence="2 3">
    <name type="scientific">Seminavis robusta</name>
    <dbReference type="NCBI Taxonomy" id="568900"/>
    <lineage>
        <taxon>Eukaryota</taxon>
        <taxon>Sar</taxon>
        <taxon>Stramenopiles</taxon>
        <taxon>Ochrophyta</taxon>
        <taxon>Bacillariophyta</taxon>
        <taxon>Bacillariophyceae</taxon>
        <taxon>Bacillariophycidae</taxon>
        <taxon>Naviculales</taxon>
        <taxon>Naviculaceae</taxon>
        <taxon>Seminavis</taxon>
    </lineage>
</organism>
<feature type="compositionally biased region" description="Basic and acidic residues" evidence="1">
    <location>
        <begin position="47"/>
        <end position="57"/>
    </location>
</feature>
<proteinExistence type="predicted"/>
<keyword evidence="3" id="KW-1185">Reference proteome</keyword>
<feature type="compositionally biased region" description="Polar residues" evidence="1">
    <location>
        <begin position="59"/>
        <end position="78"/>
    </location>
</feature>
<dbReference type="EMBL" id="CAICTM010000307">
    <property type="protein sequence ID" value="CAB9507495.1"/>
    <property type="molecule type" value="Genomic_DNA"/>
</dbReference>
<reference evidence="2" key="1">
    <citation type="submission" date="2020-06" db="EMBL/GenBank/DDBJ databases">
        <authorList>
            <consortium name="Plant Systems Biology data submission"/>
        </authorList>
    </citation>
    <scope>NUCLEOTIDE SEQUENCE</scope>
    <source>
        <strain evidence="2">D6</strain>
    </source>
</reference>
<dbReference type="AlphaFoldDB" id="A0A9N8DSE7"/>
<dbReference type="Proteomes" id="UP001153069">
    <property type="component" value="Unassembled WGS sequence"/>
</dbReference>
<comment type="caution">
    <text evidence="2">The sequence shown here is derived from an EMBL/GenBank/DDBJ whole genome shotgun (WGS) entry which is preliminary data.</text>
</comment>
<evidence type="ECO:0000313" key="3">
    <source>
        <dbReference type="Proteomes" id="UP001153069"/>
    </source>
</evidence>
<accession>A0A9N8DSE7</accession>
<evidence type="ECO:0000256" key="1">
    <source>
        <dbReference type="SAM" id="MobiDB-lite"/>
    </source>
</evidence>